<evidence type="ECO:0000256" key="1">
    <source>
        <dbReference type="SAM" id="MobiDB-lite"/>
    </source>
</evidence>
<feature type="region of interest" description="Disordered" evidence="1">
    <location>
        <begin position="63"/>
        <end position="249"/>
    </location>
</feature>
<protein>
    <submittedName>
        <fullName evidence="2">Adenylate kinase isoenzyme 5</fullName>
    </submittedName>
</protein>
<feature type="region of interest" description="Disordered" evidence="1">
    <location>
        <begin position="361"/>
        <end position="399"/>
    </location>
</feature>
<feature type="compositionally biased region" description="Basic and acidic residues" evidence="1">
    <location>
        <begin position="63"/>
        <end position="72"/>
    </location>
</feature>
<proteinExistence type="predicted"/>
<keyword evidence="2" id="KW-0418">Kinase</keyword>
<feature type="compositionally biased region" description="Polar residues" evidence="1">
    <location>
        <begin position="381"/>
        <end position="399"/>
    </location>
</feature>
<dbReference type="SUPFAM" id="SSF47391">
    <property type="entry name" value="Dimerization-anchoring domain of cAMP-dependent PK regulatory subunit"/>
    <property type="match status" value="1"/>
</dbReference>
<accession>A0AAD4MKN9</accession>
<organism evidence="2 3">
    <name type="scientific">Ditylenchus destructor</name>
    <dbReference type="NCBI Taxonomy" id="166010"/>
    <lineage>
        <taxon>Eukaryota</taxon>
        <taxon>Metazoa</taxon>
        <taxon>Ecdysozoa</taxon>
        <taxon>Nematoda</taxon>
        <taxon>Chromadorea</taxon>
        <taxon>Rhabditida</taxon>
        <taxon>Tylenchina</taxon>
        <taxon>Tylenchomorpha</taxon>
        <taxon>Sphaerularioidea</taxon>
        <taxon>Anguinidae</taxon>
        <taxon>Anguininae</taxon>
        <taxon>Ditylenchus</taxon>
    </lineage>
</organism>
<feature type="compositionally biased region" description="Basic and acidic residues" evidence="1">
    <location>
        <begin position="328"/>
        <end position="342"/>
    </location>
</feature>
<feature type="compositionally biased region" description="Polar residues" evidence="1">
    <location>
        <begin position="82"/>
        <end position="95"/>
    </location>
</feature>
<feature type="compositionally biased region" description="Basic and acidic residues" evidence="1">
    <location>
        <begin position="170"/>
        <end position="204"/>
    </location>
</feature>
<feature type="compositionally biased region" description="Polar residues" evidence="1">
    <location>
        <begin position="158"/>
        <end position="169"/>
    </location>
</feature>
<dbReference type="CDD" id="cd22978">
    <property type="entry name" value="DD_AK5"/>
    <property type="match status" value="1"/>
</dbReference>
<name>A0AAD4MKN9_9BILA</name>
<evidence type="ECO:0000313" key="2">
    <source>
        <dbReference type="EMBL" id="KAI1697073.1"/>
    </source>
</evidence>
<gene>
    <name evidence="2" type="ORF">DdX_18710</name>
</gene>
<feature type="compositionally biased region" description="Basic and acidic residues" evidence="1">
    <location>
        <begin position="114"/>
        <end position="132"/>
    </location>
</feature>
<comment type="caution">
    <text evidence="2">The sequence shown here is derived from an EMBL/GenBank/DDBJ whole genome shotgun (WGS) entry which is preliminary data.</text>
</comment>
<dbReference type="GO" id="GO:0016301">
    <property type="term" value="F:kinase activity"/>
    <property type="evidence" value="ECO:0007669"/>
    <property type="project" value="UniProtKB-KW"/>
</dbReference>
<keyword evidence="2" id="KW-0808">Transferase</keyword>
<reference evidence="2" key="1">
    <citation type="submission" date="2022-01" db="EMBL/GenBank/DDBJ databases">
        <title>Genome Sequence Resource for Two Populations of Ditylenchus destructor, the Migratory Endoparasitic Phytonematode.</title>
        <authorList>
            <person name="Zhang H."/>
            <person name="Lin R."/>
            <person name="Xie B."/>
        </authorList>
    </citation>
    <scope>NUCLEOTIDE SEQUENCE</scope>
    <source>
        <strain evidence="2">BazhouSP</strain>
    </source>
</reference>
<sequence length="399" mass="44367">MGAEAKKYLQDHSIPQLFEGLMTGLIYNKPEDPIHFLESAIGSVRRNPNLTLKWDSFVEFKPENEHNATDNKKTKKAKPRLDTSTSPRQSRINDTGQRKKSSGTSTSVPPIPNGHDKPSIDDLKPTPRDPKVGKASPFHIQTDEPHKRHSKHKKSDLTPKQTKRSTSNVEKSEDKSARNRENTKISVEKSPKSNRSKIDSKLADSVKQTPQKSPKASKEKSFDFLKTSGYHPGMIRKSISVGPSDVRPPLHTLERKFSTMTYAGYDMPNIQIGQLSTARGLITTPEAKMSRKSSAAKISTHSDGKESARTPVTAKTAQKSLDITDSIRSPHPEDSKPREKTLFESVDDEYNFERVSSSDLRLNLGDLKKPDSQRDTAAVPQANSASPAIFGQNTELTFD</sequence>
<keyword evidence="3" id="KW-1185">Reference proteome</keyword>
<dbReference type="Proteomes" id="UP001201812">
    <property type="component" value="Unassembled WGS sequence"/>
</dbReference>
<dbReference type="AlphaFoldDB" id="A0AAD4MKN9"/>
<dbReference type="Gene3D" id="1.20.890.10">
    <property type="entry name" value="cAMP-dependent protein kinase regulatory subunit, dimerization-anchoring domain"/>
    <property type="match status" value="1"/>
</dbReference>
<feature type="region of interest" description="Disordered" evidence="1">
    <location>
        <begin position="286"/>
        <end position="346"/>
    </location>
</feature>
<evidence type="ECO:0000313" key="3">
    <source>
        <dbReference type="Proteomes" id="UP001201812"/>
    </source>
</evidence>
<feature type="compositionally biased region" description="Polar residues" evidence="1">
    <location>
        <begin position="313"/>
        <end position="327"/>
    </location>
</feature>
<dbReference type="EMBL" id="JAKKPZ010000289">
    <property type="protein sequence ID" value="KAI1697073.1"/>
    <property type="molecule type" value="Genomic_DNA"/>
</dbReference>